<evidence type="ECO:0000256" key="3">
    <source>
        <dbReference type="ARBA" id="ARBA00022989"/>
    </source>
</evidence>
<evidence type="ECO:0000256" key="2">
    <source>
        <dbReference type="ARBA" id="ARBA00022692"/>
    </source>
</evidence>
<dbReference type="GO" id="GO:0016020">
    <property type="term" value="C:membrane"/>
    <property type="evidence" value="ECO:0007669"/>
    <property type="project" value="UniProtKB-SubCell"/>
</dbReference>
<feature type="transmembrane region" description="Helical" evidence="6">
    <location>
        <begin position="12"/>
        <end position="31"/>
    </location>
</feature>
<dbReference type="AlphaFoldDB" id="A0A9W8A035"/>
<evidence type="ECO:0000256" key="1">
    <source>
        <dbReference type="ARBA" id="ARBA00004141"/>
    </source>
</evidence>
<evidence type="ECO:0008006" key="9">
    <source>
        <dbReference type="Google" id="ProtNLM"/>
    </source>
</evidence>
<dbReference type="EMBL" id="JANBPU010000018">
    <property type="protein sequence ID" value="KAJ1920075.1"/>
    <property type="molecule type" value="Genomic_DNA"/>
</dbReference>
<feature type="compositionally biased region" description="Polar residues" evidence="5">
    <location>
        <begin position="311"/>
        <end position="320"/>
    </location>
</feature>
<protein>
    <recommendedName>
        <fullName evidence="9">COPI associated protein</fullName>
    </recommendedName>
</protein>
<evidence type="ECO:0000313" key="7">
    <source>
        <dbReference type="EMBL" id="KAJ1920075.1"/>
    </source>
</evidence>
<gene>
    <name evidence="7" type="ORF">H4219_001604</name>
</gene>
<evidence type="ECO:0000256" key="5">
    <source>
        <dbReference type="SAM" id="MobiDB-lite"/>
    </source>
</evidence>
<evidence type="ECO:0000313" key="8">
    <source>
        <dbReference type="Proteomes" id="UP001150538"/>
    </source>
</evidence>
<feature type="transmembrane region" description="Helical" evidence="6">
    <location>
        <begin position="43"/>
        <end position="61"/>
    </location>
</feature>
<name>A0A9W8A035_9FUNG</name>
<keyword evidence="3 6" id="KW-1133">Transmembrane helix</keyword>
<feature type="transmembrane region" description="Helical" evidence="6">
    <location>
        <begin position="82"/>
        <end position="115"/>
    </location>
</feature>
<feature type="compositionally biased region" description="Basic and acidic residues" evidence="5">
    <location>
        <begin position="250"/>
        <end position="276"/>
    </location>
</feature>
<evidence type="ECO:0000256" key="4">
    <source>
        <dbReference type="ARBA" id="ARBA00023136"/>
    </source>
</evidence>
<dbReference type="Proteomes" id="UP001150538">
    <property type="component" value="Unassembled WGS sequence"/>
</dbReference>
<comment type="subcellular location">
    <subcellularLocation>
        <location evidence="1">Membrane</location>
        <topology evidence="1">Multi-pass membrane protein</topology>
    </subcellularLocation>
</comment>
<feature type="compositionally biased region" description="Basic and acidic residues" evidence="5">
    <location>
        <begin position="347"/>
        <end position="359"/>
    </location>
</feature>
<dbReference type="PANTHER" id="PTHR28128">
    <property type="entry name" value="GOLGI APPARATUS MEMBRANE PROTEIN TVP15"/>
    <property type="match status" value="1"/>
</dbReference>
<evidence type="ECO:0000256" key="6">
    <source>
        <dbReference type="SAM" id="Phobius"/>
    </source>
</evidence>
<comment type="caution">
    <text evidence="7">The sequence shown here is derived from an EMBL/GenBank/DDBJ whole genome shotgun (WGS) entry which is preliminary data.</text>
</comment>
<feature type="region of interest" description="Disordered" evidence="5">
    <location>
        <begin position="242"/>
        <end position="332"/>
    </location>
</feature>
<dbReference type="InterPro" id="IPR013714">
    <property type="entry name" value="Golgi_TVP15"/>
</dbReference>
<keyword evidence="4 6" id="KW-0472">Membrane</keyword>
<feature type="region of interest" description="Disordered" evidence="5">
    <location>
        <begin position="180"/>
        <end position="218"/>
    </location>
</feature>
<organism evidence="7 8">
    <name type="scientific">Mycoemilia scoparia</name>
    <dbReference type="NCBI Taxonomy" id="417184"/>
    <lineage>
        <taxon>Eukaryota</taxon>
        <taxon>Fungi</taxon>
        <taxon>Fungi incertae sedis</taxon>
        <taxon>Zoopagomycota</taxon>
        <taxon>Kickxellomycotina</taxon>
        <taxon>Kickxellomycetes</taxon>
        <taxon>Kickxellales</taxon>
        <taxon>Kickxellaceae</taxon>
        <taxon>Mycoemilia</taxon>
    </lineage>
</organism>
<keyword evidence="8" id="KW-1185">Reference proteome</keyword>
<feature type="region of interest" description="Disordered" evidence="5">
    <location>
        <begin position="347"/>
        <end position="389"/>
    </location>
</feature>
<dbReference type="OrthoDB" id="423534at2759"/>
<accession>A0A9W8A035</accession>
<sequence length="389" mass="43076">MAAFFGSYLLQLAVNVLNIIACCLLVGVSVINIVKHESPTNVIIYNVYTACLFLALVVAEFKPPVFVAEQMRFLLTYRGRGLLYTFFGCLVYTSVTFNIVACIFISTLGVALFVLSWVSLASPRHDIRYNWNQFVQHRTPGVPESYSSSSYGLGFDGIVATKNVPVDEYHKTRRQMGYLYDQGSPSVNDIERGSDPTSNTNHQKAHIHDSNGPHFHQQAPMQPYSQDANALDRHDPDSRIKASAVYPADIRNRTSDLPKQGAQHELHDHKAKDHYPRPGPIWETPNLPGEKRNCYMSPQPADGLMQDGKFTPSSLAQSSPTPLPIPTTMAASPASLSENLSSISKALDSDYFKPSEEASPHSSQPANAEYRNEPGGAYSSRLKPTVHFK</sequence>
<dbReference type="Pfam" id="PF08507">
    <property type="entry name" value="COPI_assoc"/>
    <property type="match status" value="1"/>
</dbReference>
<dbReference type="PANTHER" id="PTHR28128:SF1">
    <property type="entry name" value="GOLGI APPARATUS MEMBRANE PROTEIN TVP15"/>
    <property type="match status" value="1"/>
</dbReference>
<keyword evidence="2 6" id="KW-0812">Transmembrane</keyword>
<reference evidence="7" key="1">
    <citation type="submission" date="2022-07" db="EMBL/GenBank/DDBJ databases">
        <title>Phylogenomic reconstructions and comparative analyses of Kickxellomycotina fungi.</title>
        <authorList>
            <person name="Reynolds N.K."/>
            <person name="Stajich J.E."/>
            <person name="Barry K."/>
            <person name="Grigoriev I.V."/>
            <person name="Crous P."/>
            <person name="Smith M.E."/>
        </authorList>
    </citation>
    <scope>NUCLEOTIDE SEQUENCE</scope>
    <source>
        <strain evidence="7">NBRC 100468</strain>
    </source>
</reference>
<proteinExistence type="predicted"/>